<feature type="transmembrane region" description="Helical" evidence="5">
    <location>
        <begin position="725"/>
        <end position="749"/>
    </location>
</feature>
<dbReference type="Pfam" id="PF13855">
    <property type="entry name" value="LRR_8"/>
    <property type="match status" value="3"/>
</dbReference>
<accession>A0A8J6EMC8</accession>
<proteinExistence type="inferred from homology"/>
<dbReference type="OrthoDB" id="8195690at2759"/>
<comment type="similarity">
    <text evidence="4">Belongs to the Toll-like receptor family.</text>
</comment>
<dbReference type="GO" id="GO:0016020">
    <property type="term" value="C:membrane"/>
    <property type="evidence" value="ECO:0007669"/>
    <property type="project" value="InterPro"/>
</dbReference>
<protein>
    <submittedName>
        <fullName evidence="6">Uncharacterized protein</fullName>
    </submittedName>
</protein>
<dbReference type="GO" id="GO:0004888">
    <property type="term" value="F:transmembrane signaling receptor activity"/>
    <property type="evidence" value="ECO:0007669"/>
    <property type="project" value="InterPro"/>
</dbReference>
<dbReference type="GO" id="GO:0005615">
    <property type="term" value="C:extracellular space"/>
    <property type="evidence" value="ECO:0007669"/>
    <property type="project" value="TreeGrafter"/>
</dbReference>
<keyword evidence="4" id="KW-0391">Immunity</keyword>
<dbReference type="EMBL" id="WNTK01000094">
    <property type="protein sequence ID" value="KAG9471864.1"/>
    <property type="molecule type" value="Genomic_DNA"/>
</dbReference>
<keyword evidence="2" id="KW-0732">Signal</keyword>
<gene>
    <name evidence="6" type="ORF">GDO78_022448</name>
</gene>
<dbReference type="GO" id="GO:0006954">
    <property type="term" value="P:inflammatory response"/>
    <property type="evidence" value="ECO:0007669"/>
    <property type="project" value="UniProtKB-UniRule"/>
</dbReference>
<dbReference type="InterPro" id="IPR001611">
    <property type="entry name" value="Leu-rich_rpt"/>
</dbReference>
<evidence type="ECO:0000256" key="5">
    <source>
        <dbReference type="SAM" id="Phobius"/>
    </source>
</evidence>
<dbReference type="PANTHER" id="PTHR24373:SF370">
    <property type="entry name" value="FISH-LIPS, ISOFORM E"/>
    <property type="match status" value="1"/>
</dbReference>
<dbReference type="InterPro" id="IPR032675">
    <property type="entry name" value="LRR_dom_sf"/>
</dbReference>
<dbReference type="SUPFAM" id="SSF52058">
    <property type="entry name" value="L domain-like"/>
    <property type="match status" value="2"/>
</dbReference>
<dbReference type="InterPro" id="IPR050328">
    <property type="entry name" value="Dev_Immune_Receptor"/>
</dbReference>
<keyword evidence="5" id="KW-1133">Transmembrane helix</keyword>
<keyword evidence="4" id="KW-0395">Inflammatory response</keyword>
<evidence type="ECO:0000256" key="2">
    <source>
        <dbReference type="ARBA" id="ARBA00022729"/>
    </source>
</evidence>
<dbReference type="GO" id="GO:0002224">
    <property type="term" value="P:toll-like receptor signaling pathway"/>
    <property type="evidence" value="ECO:0007669"/>
    <property type="project" value="InterPro"/>
</dbReference>
<evidence type="ECO:0000256" key="1">
    <source>
        <dbReference type="ARBA" id="ARBA00022614"/>
    </source>
</evidence>
<dbReference type="PROSITE" id="PS51450">
    <property type="entry name" value="LRR"/>
    <property type="match status" value="5"/>
</dbReference>
<dbReference type="AlphaFoldDB" id="A0A8J6EMC8"/>
<keyword evidence="5" id="KW-0812">Transmembrane</keyword>
<dbReference type="InterPro" id="IPR017241">
    <property type="entry name" value="Toll-like_receptor"/>
</dbReference>
<evidence type="ECO:0000256" key="4">
    <source>
        <dbReference type="PIRNR" id="PIRNR037595"/>
    </source>
</evidence>
<dbReference type="GO" id="GO:0045087">
    <property type="term" value="P:innate immune response"/>
    <property type="evidence" value="ECO:0007669"/>
    <property type="project" value="UniProtKB-UniRule"/>
</dbReference>
<evidence type="ECO:0000256" key="3">
    <source>
        <dbReference type="ARBA" id="ARBA00022737"/>
    </source>
</evidence>
<dbReference type="PIRSF" id="PIRSF037595">
    <property type="entry name" value="Toll-like_receptor"/>
    <property type="match status" value="1"/>
</dbReference>
<keyword evidence="1" id="KW-0433">Leucine-rich repeat</keyword>
<keyword evidence="3" id="KW-0677">Repeat</keyword>
<organism evidence="6 7">
    <name type="scientific">Eleutherodactylus coqui</name>
    <name type="common">Puerto Rican coqui</name>
    <dbReference type="NCBI Taxonomy" id="57060"/>
    <lineage>
        <taxon>Eukaryota</taxon>
        <taxon>Metazoa</taxon>
        <taxon>Chordata</taxon>
        <taxon>Craniata</taxon>
        <taxon>Vertebrata</taxon>
        <taxon>Euteleostomi</taxon>
        <taxon>Amphibia</taxon>
        <taxon>Batrachia</taxon>
        <taxon>Anura</taxon>
        <taxon>Neobatrachia</taxon>
        <taxon>Hyloidea</taxon>
        <taxon>Eleutherodactylidae</taxon>
        <taxon>Eleutherodactylinae</taxon>
        <taxon>Eleutherodactylus</taxon>
        <taxon>Eleutherodactylus</taxon>
    </lineage>
</organism>
<dbReference type="GO" id="GO:0031012">
    <property type="term" value="C:extracellular matrix"/>
    <property type="evidence" value="ECO:0007669"/>
    <property type="project" value="TreeGrafter"/>
</dbReference>
<dbReference type="Proteomes" id="UP000770717">
    <property type="component" value="Unassembled WGS sequence"/>
</dbReference>
<dbReference type="PRINTS" id="PR00019">
    <property type="entry name" value="LEURICHRPT"/>
</dbReference>
<dbReference type="SMART" id="SM00369">
    <property type="entry name" value="LRR_TYP"/>
    <property type="match status" value="11"/>
</dbReference>
<evidence type="ECO:0000313" key="6">
    <source>
        <dbReference type="EMBL" id="KAG9471864.1"/>
    </source>
</evidence>
<evidence type="ECO:0000313" key="7">
    <source>
        <dbReference type="Proteomes" id="UP000770717"/>
    </source>
</evidence>
<dbReference type="Gene3D" id="3.80.10.10">
    <property type="entry name" value="Ribonuclease Inhibitor"/>
    <property type="match status" value="4"/>
</dbReference>
<name>A0A8J6EMC8_ELECQ</name>
<dbReference type="Pfam" id="PF00560">
    <property type="entry name" value="LRR_1"/>
    <property type="match status" value="2"/>
</dbReference>
<keyword evidence="4" id="KW-0675">Receptor</keyword>
<reference evidence="6" key="1">
    <citation type="thesis" date="2020" institute="ProQuest LLC" country="789 East Eisenhower Parkway, Ann Arbor, MI, USA">
        <title>Comparative Genomics and Chromosome Evolution.</title>
        <authorList>
            <person name="Mudd A.B."/>
        </authorList>
    </citation>
    <scope>NUCLEOTIDE SEQUENCE</scope>
    <source>
        <strain evidence="6">HN-11 Male</strain>
        <tissue evidence="6">Kidney and liver</tissue>
    </source>
</reference>
<keyword evidence="5" id="KW-0472">Membrane</keyword>
<keyword evidence="4" id="KW-0399">Innate immunity</keyword>
<dbReference type="PANTHER" id="PTHR24373">
    <property type="entry name" value="SLIT RELATED LEUCINE-RICH REPEAT NEURONAL PROTEIN"/>
    <property type="match status" value="1"/>
</dbReference>
<dbReference type="InterPro" id="IPR003591">
    <property type="entry name" value="Leu-rich_rpt_typical-subtyp"/>
</dbReference>
<keyword evidence="7" id="KW-1185">Reference proteome</keyword>
<comment type="caution">
    <text evidence="6">The sequence shown here is derived from an EMBL/GenBank/DDBJ whole genome shotgun (WGS) entry which is preliminary data.</text>
</comment>
<sequence length="760" mass="85561">MMGFLLKGPRPLSLQPHTRSALALIVAVAGECLLSQTVGTALHGVRAACDPAPYKPGTARTSWHVVTLRDVIYCQPLRLLGNNNSHHLQPMLLSSVHRAMLLYLPLLLMIMVNEGSATYRAHEKPPCVISINTVAHCQNKSFQEIPLGLPVNINVLYISKNDLRNLTKTPLSLYSFVEILDISNNKIRYIQPDTFEDMGYLKEINLSDNYLDRSVSDRSPGLGLLPNVRRLDLSRNSLYTDMIGYFLENAPHLRYLSLSGNSITMISPEMFSGAPSLEELDLHNNIIMDIEEGSFEYLLHLKHINLALNSITCISQFNLRQLQSLNLSKNSLQSFYTSESNEEYQLRNVDLSDNKLVRFPVFPNINSITFLNLSMNLIRFGEETSQKEYSWLEEDGGRNASMVNLLKLTHLDLSYNNIQSITEDVFTTMPMLKFVNLSRNCLESFQFGDIAKLDSLEELDLSENLIQNMSLGTGSLPSLQVLHLQNNQLHTVESRTFQDLPSIATINLQSNNVDLCGMNLEAARQKPGTHACIFFYNIPTLQYLNLRQNMLETLPQFAFYGTPLTFLDISMNLGLTIKPNAMKGLENSLEVLHVEENSLVQLNVELPFLVQLRYLNLSGNQLTWLPPWNKNCHLETLDLSNNSFSNLKDSNIPILENTLKNLSLYGNPLSCCANSWISHMVRRNMASIIDLDATMCQNSNGERVEILLGQDNSDNCEEEEIDMNIVIIITIVLVSLLTAAVGVGCLGFYCKQKVNQTFKA</sequence>